<dbReference type="GO" id="GO:0005829">
    <property type="term" value="C:cytosol"/>
    <property type="evidence" value="ECO:0007669"/>
    <property type="project" value="TreeGrafter"/>
</dbReference>
<name>A0A150JKW7_9EURY</name>
<dbReference type="PANTHER" id="PTHR11138:SF5">
    <property type="entry name" value="METHIONYL-TRNA FORMYLTRANSFERASE, MITOCHONDRIAL"/>
    <property type="match status" value="1"/>
</dbReference>
<dbReference type="InterPro" id="IPR036477">
    <property type="entry name" value="Formyl_transf_N_sf"/>
</dbReference>
<proteinExistence type="predicted"/>
<evidence type="ECO:0000313" key="4">
    <source>
        <dbReference type="Proteomes" id="UP000092420"/>
    </source>
</evidence>
<dbReference type="InterPro" id="IPR011034">
    <property type="entry name" value="Formyl_transferase-like_C_sf"/>
</dbReference>
<accession>A0A150JKW7</accession>
<feature type="domain" description="Formyl transferase N-terminal" evidence="1">
    <location>
        <begin position="58"/>
        <end position="188"/>
    </location>
</feature>
<dbReference type="GO" id="GO:0004479">
    <property type="term" value="F:methionyl-tRNA formyltransferase activity"/>
    <property type="evidence" value="ECO:0007669"/>
    <property type="project" value="TreeGrafter"/>
</dbReference>
<dbReference type="Pfam" id="PF00551">
    <property type="entry name" value="Formyl_trans_N"/>
    <property type="match status" value="1"/>
</dbReference>
<dbReference type="PANTHER" id="PTHR11138">
    <property type="entry name" value="METHIONYL-TRNA FORMYLTRANSFERASE"/>
    <property type="match status" value="1"/>
</dbReference>
<dbReference type="AlphaFoldDB" id="A0A150JKW7"/>
<dbReference type="Gene3D" id="3.40.50.12230">
    <property type="match status" value="1"/>
</dbReference>
<dbReference type="SUPFAM" id="SSF50486">
    <property type="entry name" value="FMT C-terminal domain-like"/>
    <property type="match status" value="1"/>
</dbReference>
<organism evidence="3">
    <name type="scientific">Candidatus Methanofastidiosum methylothiophilum</name>
    <dbReference type="NCBI Taxonomy" id="1705564"/>
    <lineage>
        <taxon>Archaea</taxon>
        <taxon>Methanobacteriati</taxon>
        <taxon>Methanobacteriota</taxon>
        <taxon>Stenosarchaea group</taxon>
        <taxon>Candidatus Methanofastidiosia</taxon>
        <taxon>Candidatus Methanofastidiosales</taxon>
        <taxon>Candidatus Methanofastidiosaceae</taxon>
        <taxon>Candidatus Methanofastidiosum</taxon>
    </lineage>
</organism>
<comment type="caution">
    <text evidence="3">The sequence shown here is derived from an EMBL/GenBank/DDBJ whole genome shotgun (WGS) entry which is preliminary data.</text>
</comment>
<gene>
    <name evidence="2" type="ORF">AN188_01401</name>
    <name evidence="3" type="ORF">APG09_00883</name>
</gene>
<dbReference type="InterPro" id="IPR002376">
    <property type="entry name" value="Formyl_transf_N"/>
</dbReference>
<dbReference type="PATRIC" id="fig|1706433.3.peg.1415"/>
<dbReference type="Proteomes" id="UP000092420">
    <property type="component" value="Unassembled WGS sequence"/>
</dbReference>
<sequence length="303" mass="35749">MLLYFYLVANLKILIITQKKSKVLSALLESKEIVGIIEPREDKHLSSILEKAIFKNIKSVAKKNHIPYLLMKDRKQNILDWIRDKNPDLIVVYSMPFLLKEEVFSFPNLGTINLHTALLPKYRGAVPIFWTYYNFDMNTGVTVHYIDKGEDTGDIVLQKEVKVDFGERYYELRSKFEEKGALAILEAIDNIGSGRANRIKQSKDSPTPRAIRVKREDYIKLIDWNWNLERLWHFFRGTENYLKHILIKNKFIYKIFRIEIDKMEIVEHNFIIGSLHKDTNGKFIACKGGKIYYKFKLWNPEKK</sequence>
<reference evidence="3 4" key="1">
    <citation type="journal article" date="2016" name="ISME J.">
        <title>Chasing the elusive Euryarchaeota class WSA2: genomes reveal a uniquely fastidious methyl-reducing methanogen.</title>
        <authorList>
            <person name="Nobu M.K."/>
            <person name="Narihiro T."/>
            <person name="Kuroda K."/>
            <person name="Mei R."/>
            <person name="Liu W.T."/>
        </authorList>
    </citation>
    <scope>NUCLEOTIDE SEQUENCE [LARGE SCALE GENOMIC DNA]</scope>
    <source>
        <strain evidence="2">ADurb1013_Bin02101</strain>
        <strain evidence="3">ADurb1213_Bin02801</strain>
    </source>
</reference>
<evidence type="ECO:0000313" key="3">
    <source>
        <dbReference type="EMBL" id="KYC57856.1"/>
    </source>
</evidence>
<evidence type="ECO:0000313" key="2">
    <source>
        <dbReference type="EMBL" id="KYC53675.1"/>
    </source>
</evidence>
<dbReference type="EMBL" id="LNJE01000008">
    <property type="protein sequence ID" value="KYC57856.1"/>
    <property type="molecule type" value="Genomic_DNA"/>
</dbReference>
<accession>A0A150J966</accession>
<keyword evidence="3" id="KW-0808">Transferase</keyword>
<dbReference type="SUPFAM" id="SSF53328">
    <property type="entry name" value="Formyltransferase"/>
    <property type="match status" value="1"/>
</dbReference>
<evidence type="ECO:0000259" key="1">
    <source>
        <dbReference type="Pfam" id="PF00551"/>
    </source>
</evidence>
<dbReference type="EMBL" id="LNJB01000023">
    <property type="protein sequence ID" value="KYC53675.1"/>
    <property type="molecule type" value="Genomic_DNA"/>
</dbReference>
<accession>A0A150JIR0</accession>
<dbReference type="PATRIC" id="fig|1706435.3.peg.878"/>
<protein>
    <submittedName>
        <fullName evidence="3">Methionyl-tRNA formyltransferase</fullName>
    </submittedName>
</protein>